<sequence>MKMLASLNASPNPARALMRAKLLKFKLGLLELF</sequence>
<proteinExistence type="predicted"/>
<accession>A0A1R3FVJ4</accession>
<gene>
    <name evidence="1" type="ORF">COLO4_38336</name>
</gene>
<dbReference type="AlphaFoldDB" id="A0A1R3FVJ4"/>
<organism evidence="1 2">
    <name type="scientific">Corchorus olitorius</name>
    <dbReference type="NCBI Taxonomy" id="93759"/>
    <lineage>
        <taxon>Eukaryota</taxon>
        <taxon>Viridiplantae</taxon>
        <taxon>Streptophyta</taxon>
        <taxon>Embryophyta</taxon>
        <taxon>Tracheophyta</taxon>
        <taxon>Spermatophyta</taxon>
        <taxon>Magnoliopsida</taxon>
        <taxon>eudicotyledons</taxon>
        <taxon>Gunneridae</taxon>
        <taxon>Pentapetalae</taxon>
        <taxon>rosids</taxon>
        <taxon>malvids</taxon>
        <taxon>Malvales</taxon>
        <taxon>Malvaceae</taxon>
        <taxon>Grewioideae</taxon>
        <taxon>Apeibeae</taxon>
        <taxon>Corchorus</taxon>
    </lineage>
</organism>
<dbReference type="EMBL" id="AWUE01024756">
    <property type="protein sequence ID" value="OMO49854.1"/>
    <property type="molecule type" value="Genomic_DNA"/>
</dbReference>
<protein>
    <submittedName>
        <fullName evidence="1">Uncharacterized protein</fullName>
    </submittedName>
</protein>
<dbReference type="Proteomes" id="UP000187203">
    <property type="component" value="Unassembled WGS sequence"/>
</dbReference>
<evidence type="ECO:0000313" key="1">
    <source>
        <dbReference type="EMBL" id="OMO49854.1"/>
    </source>
</evidence>
<comment type="caution">
    <text evidence="1">The sequence shown here is derived from an EMBL/GenBank/DDBJ whole genome shotgun (WGS) entry which is preliminary data.</text>
</comment>
<evidence type="ECO:0000313" key="2">
    <source>
        <dbReference type="Proteomes" id="UP000187203"/>
    </source>
</evidence>
<keyword evidence="2" id="KW-1185">Reference proteome</keyword>
<name>A0A1R3FVJ4_9ROSI</name>
<reference evidence="2" key="1">
    <citation type="submission" date="2013-09" db="EMBL/GenBank/DDBJ databases">
        <title>Corchorus olitorius genome sequencing.</title>
        <authorList>
            <person name="Alam M."/>
            <person name="Haque M.S."/>
            <person name="Islam M.S."/>
            <person name="Emdad E.M."/>
            <person name="Islam M.M."/>
            <person name="Ahmed B."/>
            <person name="Halim A."/>
            <person name="Hossen Q.M.M."/>
            <person name="Hossain M.Z."/>
            <person name="Ahmed R."/>
            <person name="Khan M.M."/>
            <person name="Islam R."/>
            <person name="Rashid M.M."/>
            <person name="Khan S.A."/>
            <person name="Rahman M.S."/>
            <person name="Alam M."/>
            <person name="Yahiya A.S."/>
            <person name="Khan M.S."/>
            <person name="Azam M.S."/>
            <person name="Haque T."/>
            <person name="Lashkar M.Z.H."/>
            <person name="Akhand A.I."/>
            <person name="Morshed G."/>
            <person name="Roy S."/>
            <person name="Uddin K.S."/>
            <person name="Rabeya T."/>
            <person name="Hossain A.S."/>
            <person name="Chowdhury A."/>
            <person name="Snigdha A.R."/>
            <person name="Mortoza M.S."/>
            <person name="Matin S.A."/>
            <person name="Hoque S.M.E."/>
            <person name="Islam M.K."/>
            <person name="Roy D.K."/>
            <person name="Haider R."/>
            <person name="Moosa M.M."/>
            <person name="Elias S.M."/>
            <person name="Hasan A.M."/>
            <person name="Jahan S."/>
            <person name="Shafiuddin M."/>
            <person name="Mahmood N."/>
            <person name="Shommy N.S."/>
        </authorList>
    </citation>
    <scope>NUCLEOTIDE SEQUENCE [LARGE SCALE GENOMIC DNA]</scope>
    <source>
        <strain evidence="2">cv. O-4</strain>
    </source>
</reference>